<comment type="caution">
    <text evidence="3">The sequence shown here is derived from an EMBL/GenBank/DDBJ whole genome shotgun (WGS) entry which is preliminary data.</text>
</comment>
<proteinExistence type="predicted"/>
<protein>
    <recommendedName>
        <fullName evidence="2">MACPF-like domain-containing protein</fullName>
    </recommendedName>
</protein>
<feature type="compositionally biased region" description="Basic and acidic residues" evidence="1">
    <location>
        <begin position="580"/>
        <end position="597"/>
    </location>
</feature>
<evidence type="ECO:0000256" key="1">
    <source>
        <dbReference type="SAM" id="MobiDB-lite"/>
    </source>
</evidence>
<organism evidence="3 4">
    <name type="scientific">Mycena metata</name>
    <dbReference type="NCBI Taxonomy" id="1033252"/>
    <lineage>
        <taxon>Eukaryota</taxon>
        <taxon>Fungi</taxon>
        <taxon>Dikarya</taxon>
        <taxon>Basidiomycota</taxon>
        <taxon>Agaricomycotina</taxon>
        <taxon>Agaricomycetes</taxon>
        <taxon>Agaricomycetidae</taxon>
        <taxon>Agaricales</taxon>
        <taxon>Marasmiineae</taxon>
        <taxon>Mycenaceae</taxon>
        <taxon>Mycena</taxon>
    </lineage>
</organism>
<feature type="compositionally biased region" description="Acidic residues" evidence="1">
    <location>
        <begin position="570"/>
        <end position="579"/>
    </location>
</feature>
<feature type="compositionally biased region" description="Acidic residues" evidence="1">
    <location>
        <begin position="633"/>
        <end position="656"/>
    </location>
</feature>
<feature type="compositionally biased region" description="Acidic residues" evidence="1">
    <location>
        <begin position="746"/>
        <end position="761"/>
    </location>
</feature>
<feature type="region of interest" description="Disordered" evidence="1">
    <location>
        <begin position="411"/>
        <end position="771"/>
    </location>
</feature>
<feature type="region of interest" description="Disordered" evidence="1">
    <location>
        <begin position="10"/>
        <end position="94"/>
    </location>
</feature>
<dbReference type="Pfam" id="PF22693">
    <property type="entry name" value="MACPF_1"/>
    <property type="match status" value="1"/>
</dbReference>
<dbReference type="Proteomes" id="UP001215598">
    <property type="component" value="Unassembled WGS sequence"/>
</dbReference>
<feature type="compositionally biased region" description="Acidic residues" evidence="1">
    <location>
        <begin position="675"/>
        <end position="701"/>
    </location>
</feature>
<accession>A0AAD7K7M0</accession>
<feature type="compositionally biased region" description="Acidic residues" evidence="1">
    <location>
        <begin position="509"/>
        <end position="534"/>
    </location>
</feature>
<feature type="region of interest" description="Disordered" evidence="1">
    <location>
        <begin position="1367"/>
        <end position="1388"/>
    </location>
</feature>
<dbReference type="InterPro" id="IPR054586">
    <property type="entry name" value="MACPF_1_fungal"/>
</dbReference>
<evidence type="ECO:0000313" key="4">
    <source>
        <dbReference type="Proteomes" id="UP001215598"/>
    </source>
</evidence>
<keyword evidence="4" id="KW-1185">Reference proteome</keyword>
<feature type="compositionally biased region" description="Basic and acidic residues" evidence="1">
    <location>
        <begin position="428"/>
        <end position="440"/>
    </location>
</feature>
<evidence type="ECO:0000259" key="2">
    <source>
        <dbReference type="Pfam" id="PF22693"/>
    </source>
</evidence>
<evidence type="ECO:0000313" key="3">
    <source>
        <dbReference type="EMBL" id="KAJ7780008.1"/>
    </source>
</evidence>
<reference evidence="3" key="1">
    <citation type="submission" date="2023-03" db="EMBL/GenBank/DDBJ databases">
        <title>Massive genome expansion in bonnet fungi (Mycena s.s.) driven by repeated elements and novel gene families across ecological guilds.</title>
        <authorList>
            <consortium name="Lawrence Berkeley National Laboratory"/>
            <person name="Harder C.B."/>
            <person name="Miyauchi S."/>
            <person name="Viragh M."/>
            <person name="Kuo A."/>
            <person name="Thoen E."/>
            <person name="Andreopoulos B."/>
            <person name="Lu D."/>
            <person name="Skrede I."/>
            <person name="Drula E."/>
            <person name="Henrissat B."/>
            <person name="Morin E."/>
            <person name="Kohler A."/>
            <person name="Barry K."/>
            <person name="LaButti K."/>
            <person name="Morin E."/>
            <person name="Salamov A."/>
            <person name="Lipzen A."/>
            <person name="Mereny Z."/>
            <person name="Hegedus B."/>
            <person name="Baldrian P."/>
            <person name="Stursova M."/>
            <person name="Weitz H."/>
            <person name="Taylor A."/>
            <person name="Grigoriev I.V."/>
            <person name="Nagy L.G."/>
            <person name="Martin F."/>
            <person name="Kauserud H."/>
        </authorList>
    </citation>
    <scope>NUCLEOTIDE SEQUENCE</scope>
    <source>
        <strain evidence="3">CBHHK182m</strain>
    </source>
</reference>
<feature type="compositionally biased region" description="Basic and acidic residues" evidence="1">
    <location>
        <begin position="608"/>
        <end position="627"/>
    </location>
</feature>
<feature type="compositionally biased region" description="Basic and acidic residues" evidence="1">
    <location>
        <begin position="1367"/>
        <end position="1380"/>
    </location>
</feature>
<feature type="compositionally biased region" description="Pro residues" evidence="1">
    <location>
        <begin position="486"/>
        <end position="497"/>
    </location>
</feature>
<dbReference type="EMBL" id="JARKIB010000005">
    <property type="protein sequence ID" value="KAJ7780008.1"/>
    <property type="molecule type" value="Genomic_DNA"/>
</dbReference>
<sequence>MILVRFCFPPAAPLTEKSSNQMPPPRASALKNTTRRRPKQVRISEPPPSDSEHEDDWEDMSDSKSETILSDSSGTVGSTGGHGAVDHKSGGEEVDAQTTEYRLKVYMLEQRTAVTTLEFDSPNPTTFGKTQFAAVRSRLGNLMDAEDQFCDEDGSVFQDHQTLGLYFKGESVDVVPDVTLKIYVKPSSGSAPLSRILKKPPFLLKFMQKLSSDETKGAGTLHSSKLNGASAGRLLMSDVRRLMTAMSRDPKIHKFCLDDGHAVEDSITLADYISLLNTATPDPRNGTPIIEIYFTKHDSFNRQSKWHEAEISAPDVSNDFADRSKFEVTREAAPELLGQTLTLDAFKPDNGSSAVKSAGMLSEEEWRQVLRNCNVFYGWIVDVKTNQVRRAPKPAFQLRPGLNLLPDAEAITVQPDPKPKAPKPAPVVKEKEEWDVTRELDADEEEEGTKAVERGGAVRKRFERPASIARPSYGAPRTPRDQIAGPAPPEAAGPAAPPRASGAQGQETASEDDGDTDESEPEDEDSESEAEEGVDVGLASEASGDDSEVSDANSDTSDSESEASAASESEGNESADEEPTENKETLRLRKEKSDLRRQNALLKKTLRTLHDILDGGHRHHSHAEEKSSSGSDESAEADSTPDSDESADEQSDEEGTDKDNSVVSTASDSEGRSEDEGDSASEGEPASENEASPDDEEPASDDDAHAVNSTTVGPVAVPFVNSGARDAGEDSSATAVVSDHDHDELGSGDEEEENAESDSEEPQSTSIAVASKPSAIPNFAVDDRSKVEVVSVVHDFEMSMATNHFTSTSASGSVGGGYGGVSAEVKASFGTEESNENKEGQTSSQTTMIATYKYPRATIYLTAEDLVPTDELKAALELVGRTKDITDLRKLHAHFGHLFCQQVLVGGALQSTKISNATSKSSEKTEKEAFRASVGFAVKSPYVTASGEVSHENGSAKSAGQTEKNISESVVFEATGGNTLLASYPLAWIDSVMDHKNWRVIEQTGLTPLTEVISAMPNWAHVPQWIAQAIPIYARYINIPQHRTLNCRLKASIKEDEISRQESISRIAQKKVQGYLAHRPQEQVWPVRCGLELRKTIKSYTRTKEHVVENHIVMDITPMATQVDSQDLFGLFSPSRTQAPVLQLYDDVCTATGPKGDADPTQTVWKMLVPDGNVLQHGARISIQSLATASGTPTLTVYRNQQGVFLPAMTSNEGPSFWRILKTTDNARDGDPIQDGEVIRLCWRFADQTDGFRDFFDDAFGRRRFTKPDGVGDVLYLKVPFPRFENTTSSGMALVMSDANIPLPFLKTMDVLPNEDEIKAGLLEVSLKFNLHDLLFRLDSVGNSALGEALDYMTAGVDQTAVKHLSRQSDVETGETKSEYQPEAPPPMASSTLAGPLGLLAPLGPLVAPLGPLAPLVAPLVAPVQAVVQELPPPVRIIAETVLGFVSAPTTLLSSAFNAFSF</sequence>
<feature type="domain" description="MACPF-like" evidence="2">
    <location>
        <begin position="838"/>
        <end position="1013"/>
    </location>
</feature>
<feature type="compositionally biased region" description="Low complexity" evidence="1">
    <location>
        <begin position="550"/>
        <end position="569"/>
    </location>
</feature>
<gene>
    <name evidence="3" type="ORF">B0H16DRAFT_729600</name>
</gene>
<name>A0AAD7K7M0_9AGAR</name>